<dbReference type="AlphaFoldDB" id="A0AAV2SDF1"/>
<comment type="caution">
    <text evidence="1">The sequence shown here is derived from an EMBL/GenBank/DDBJ whole genome shotgun (WGS) entry which is preliminary data.</text>
</comment>
<proteinExistence type="predicted"/>
<gene>
    <name evidence="1" type="ORF">MNOR_LOCUS34950</name>
</gene>
<sequence length="183" mass="21425">SHCNISGNDIVDQLPNNGRTLNGITYPVELNDLQYQTQKQMLWIWQQLWDIQRQNRIFGLIKPILGNWYWCRHDSRALDTIMTKMRLEKVGLNKYLQRVNLSPTDLCAQCNSGDIEDVSHYLLYCQKYTAQRYRLFTFMRNIGFPRFTINILLGAAETDSDTKCKITSELGSYILSTNRFDTL</sequence>
<evidence type="ECO:0000313" key="1">
    <source>
        <dbReference type="EMBL" id="CAL4177769.1"/>
    </source>
</evidence>
<dbReference type="EMBL" id="CAXKWB010056011">
    <property type="protein sequence ID" value="CAL4177769.1"/>
    <property type="molecule type" value="Genomic_DNA"/>
</dbReference>
<protein>
    <recommendedName>
        <fullName evidence="3">Reverse transcriptase</fullName>
    </recommendedName>
</protein>
<dbReference type="Proteomes" id="UP001497623">
    <property type="component" value="Unassembled WGS sequence"/>
</dbReference>
<keyword evidence="2" id="KW-1185">Reference proteome</keyword>
<reference evidence="1 2" key="1">
    <citation type="submission" date="2024-05" db="EMBL/GenBank/DDBJ databases">
        <authorList>
            <person name="Wallberg A."/>
        </authorList>
    </citation>
    <scope>NUCLEOTIDE SEQUENCE [LARGE SCALE GENOMIC DNA]</scope>
</reference>
<organism evidence="1 2">
    <name type="scientific">Meganyctiphanes norvegica</name>
    <name type="common">Northern krill</name>
    <name type="synonym">Thysanopoda norvegica</name>
    <dbReference type="NCBI Taxonomy" id="48144"/>
    <lineage>
        <taxon>Eukaryota</taxon>
        <taxon>Metazoa</taxon>
        <taxon>Ecdysozoa</taxon>
        <taxon>Arthropoda</taxon>
        <taxon>Crustacea</taxon>
        <taxon>Multicrustacea</taxon>
        <taxon>Malacostraca</taxon>
        <taxon>Eumalacostraca</taxon>
        <taxon>Eucarida</taxon>
        <taxon>Euphausiacea</taxon>
        <taxon>Euphausiidae</taxon>
        <taxon>Meganyctiphanes</taxon>
    </lineage>
</organism>
<evidence type="ECO:0008006" key="3">
    <source>
        <dbReference type="Google" id="ProtNLM"/>
    </source>
</evidence>
<name>A0AAV2SDF1_MEGNR</name>
<evidence type="ECO:0000313" key="2">
    <source>
        <dbReference type="Proteomes" id="UP001497623"/>
    </source>
</evidence>
<feature type="non-terminal residue" evidence="1">
    <location>
        <position position="1"/>
    </location>
</feature>
<accession>A0AAV2SDF1</accession>